<reference evidence="18" key="1">
    <citation type="submission" date="2022-10" db="EMBL/GenBank/DDBJ databases">
        <title>The complete genomes of actinobacterial strains from the NBC collection.</title>
        <authorList>
            <person name="Joergensen T.S."/>
            <person name="Alvarez Arevalo M."/>
            <person name="Sterndorff E.B."/>
            <person name="Faurdal D."/>
            <person name="Vuksanovic O."/>
            <person name="Mourched A.-S."/>
            <person name="Charusanti P."/>
            <person name="Shaw S."/>
            <person name="Blin K."/>
            <person name="Weber T."/>
        </authorList>
    </citation>
    <scope>NUCLEOTIDE SEQUENCE</scope>
    <source>
        <strain evidence="18">NBC_01482</strain>
    </source>
</reference>
<name>A0ABZ1YWF7_9NOCA</name>
<dbReference type="InterPro" id="IPR017568">
    <property type="entry name" value="3-oxoacyl-ACP_synth-2"/>
</dbReference>
<evidence type="ECO:0000259" key="17">
    <source>
        <dbReference type="PROSITE" id="PS52004"/>
    </source>
</evidence>
<evidence type="ECO:0000256" key="7">
    <source>
        <dbReference type="ARBA" id="ARBA00022679"/>
    </source>
</evidence>
<accession>A0ABZ1YWF7</accession>
<evidence type="ECO:0000256" key="2">
    <source>
        <dbReference type="ARBA" id="ARBA00005194"/>
    </source>
</evidence>
<dbReference type="Pfam" id="PF02801">
    <property type="entry name" value="Ketoacyl-synt_C"/>
    <property type="match status" value="1"/>
</dbReference>
<keyword evidence="10 15" id="KW-0275">Fatty acid biosynthesis</keyword>
<evidence type="ECO:0000256" key="14">
    <source>
        <dbReference type="ARBA" id="ARBA00047659"/>
    </source>
</evidence>
<dbReference type="EMBL" id="CP109441">
    <property type="protein sequence ID" value="WUV47559.1"/>
    <property type="molecule type" value="Genomic_DNA"/>
</dbReference>
<evidence type="ECO:0000256" key="3">
    <source>
        <dbReference type="ARBA" id="ARBA00008467"/>
    </source>
</evidence>
<dbReference type="SUPFAM" id="SSF53901">
    <property type="entry name" value="Thiolase-like"/>
    <property type="match status" value="2"/>
</dbReference>
<comment type="catalytic activity">
    <reaction evidence="13 15">
        <text>(9Z)-hexadecenoyl-[ACP] + malonyl-[ACP] + H(+) = 3-oxo-(11Z)-octadecenoyl-[ACP] + holo-[ACP] + CO2</text>
        <dbReference type="Rhea" id="RHEA:55040"/>
        <dbReference type="Rhea" id="RHEA-COMP:9623"/>
        <dbReference type="Rhea" id="RHEA-COMP:9685"/>
        <dbReference type="Rhea" id="RHEA-COMP:10800"/>
        <dbReference type="Rhea" id="RHEA-COMP:14074"/>
        <dbReference type="ChEBI" id="CHEBI:15378"/>
        <dbReference type="ChEBI" id="CHEBI:16526"/>
        <dbReference type="ChEBI" id="CHEBI:64479"/>
        <dbReference type="ChEBI" id="CHEBI:78449"/>
        <dbReference type="ChEBI" id="CHEBI:83989"/>
        <dbReference type="ChEBI" id="CHEBI:138538"/>
        <dbReference type="EC" id="2.3.1.179"/>
    </reaction>
</comment>
<evidence type="ECO:0000256" key="12">
    <source>
        <dbReference type="ARBA" id="ARBA00024006"/>
    </source>
</evidence>
<evidence type="ECO:0000256" key="15">
    <source>
        <dbReference type="PIRNR" id="PIRNR000447"/>
    </source>
</evidence>
<keyword evidence="6 15" id="KW-0444">Lipid biosynthesis</keyword>
<dbReference type="InterPro" id="IPR014031">
    <property type="entry name" value="Ketoacyl_synth_C"/>
</dbReference>
<comment type="function">
    <text evidence="12 15">Involved in the type II fatty acid elongation cycle. Catalyzes the elongation of a wide range of acyl-ACP by the addition of two carbons from malonyl-ACP to an acyl acceptor. Can efficiently catalyze the conversion of palmitoleoyl-ACP (cis-hexadec-9-enoyl-ACP) to cis-vaccenoyl-ACP (cis-octadec-11-enoyl-ACP), an essential step in the thermal regulation of fatty acid composition.</text>
</comment>
<evidence type="ECO:0000256" key="8">
    <source>
        <dbReference type="ARBA" id="ARBA00022832"/>
    </source>
</evidence>
<dbReference type="EC" id="2.3.1.179" evidence="4 15"/>
<dbReference type="Gene3D" id="3.40.47.10">
    <property type="match status" value="1"/>
</dbReference>
<evidence type="ECO:0000313" key="18">
    <source>
        <dbReference type="EMBL" id="WUV47559.1"/>
    </source>
</evidence>
<keyword evidence="19" id="KW-1185">Reference proteome</keyword>
<proteinExistence type="inferred from homology"/>
<comment type="similarity">
    <text evidence="3 15 16">Belongs to the thiolase-like superfamily. Beta-ketoacyl-ACP synthases family.</text>
</comment>
<dbReference type="PANTHER" id="PTHR11712">
    <property type="entry name" value="POLYKETIDE SYNTHASE-RELATED"/>
    <property type="match status" value="1"/>
</dbReference>
<protein>
    <recommendedName>
        <fullName evidence="5 15">3-oxoacyl-[acyl-carrier-protein] synthase 2</fullName>
        <ecNumber evidence="4 15">2.3.1.179</ecNumber>
    </recommendedName>
</protein>
<comment type="catalytic activity">
    <reaction evidence="14 15">
        <text>a fatty acyl-[ACP] + malonyl-[ACP] + H(+) = a 3-oxoacyl-[ACP] + holo-[ACP] + CO2</text>
        <dbReference type="Rhea" id="RHEA:22836"/>
        <dbReference type="Rhea" id="RHEA-COMP:9623"/>
        <dbReference type="Rhea" id="RHEA-COMP:9685"/>
        <dbReference type="Rhea" id="RHEA-COMP:9916"/>
        <dbReference type="Rhea" id="RHEA-COMP:14125"/>
        <dbReference type="ChEBI" id="CHEBI:15378"/>
        <dbReference type="ChEBI" id="CHEBI:16526"/>
        <dbReference type="ChEBI" id="CHEBI:64479"/>
        <dbReference type="ChEBI" id="CHEBI:78449"/>
        <dbReference type="ChEBI" id="CHEBI:78776"/>
        <dbReference type="ChEBI" id="CHEBI:138651"/>
    </reaction>
</comment>
<evidence type="ECO:0000256" key="11">
    <source>
        <dbReference type="ARBA" id="ARBA00023315"/>
    </source>
</evidence>
<organism evidence="18 19">
    <name type="scientific">Nocardia vinacea</name>
    <dbReference type="NCBI Taxonomy" id="96468"/>
    <lineage>
        <taxon>Bacteria</taxon>
        <taxon>Bacillati</taxon>
        <taxon>Actinomycetota</taxon>
        <taxon>Actinomycetes</taxon>
        <taxon>Mycobacteriales</taxon>
        <taxon>Nocardiaceae</taxon>
        <taxon>Nocardia</taxon>
    </lineage>
</organism>
<keyword evidence="9" id="KW-0443">Lipid metabolism</keyword>
<dbReference type="PANTHER" id="PTHR11712:SF336">
    <property type="entry name" value="3-OXOACYL-[ACYL-CARRIER-PROTEIN] SYNTHASE, MITOCHONDRIAL"/>
    <property type="match status" value="1"/>
</dbReference>
<dbReference type="InterPro" id="IPR014030">
    <property type="entry name" value="Ketoacyl_synth_N"/>
</dbReference>
<comment type="pathway">
    <text evidence="2 15">Lipid metabolism; fatty acid biosynthesis.</text>
</comment>
<dbReference type="SMART" id="SM00825">
    <property type="entry name" value="PKS_KS"/>
    <property type="match status" value="1"/>
</dbReference>
<gene>
    <name evidence="18" type="ORF">OG563_04775</name>
</gene>
<feature type="domain" description="Ketosynthase family 3 (KS3)" evidence="17">
    <location>
        <begin position="13"/>
        <end position="417"/>
    </location>
</feature>
<dbReference type="GO" id="GO:0004315">
    <property type="term" value="F:3-oxoacyl-[acyl-carrier-protein] synthase activity"/>
    <property type="evidence" value="ECO:0007669"/>
    <property type="project" value="UniProtKB-EC"/>
</dbReference>
<dbReference type="PROSITE" id="PS52004">
    <property type="entry name" value="KS3_2"/>
    <property type="match status" value="1"/>
</dbReference>
<dbReference type="InterPro" id="IPR016039">
    <property type="entry name" value="Thiolase-like"/>
</dbReference>
<dbReference type="InterPro" id="IPR020841">
    <property type="entry name" value="PKS_Beta-ketoAc_synthase_dom"/>
</dbReference>
<dbReference type="NCBIfam" id="NF005589">
    <property type="entry name" value="PRK07314.1"/>
    <property type="match status" value="1"/>
</dbReference>
<dbReference type="Proteomes" id="UP001432062">
    <property type="component" value="Chromosome"/>
</dbReference>
<evidence type="ECO:0000256" key="1">
    <source>
        <dbReference type="ARBA" id="ARBA00004796"/>
    </source>
</evidence>
<keyword evidence="11 15" id="KW-0012">Acyltransferase</keyword>
<keyword evidence="8" id="KW-0276">Fatty acid metabolism</keyword>
<dbReference type="RefSeq" id="WP_327100625.1">
    <property type="nucleotide sequence ID" value="NZ_CP109149.1"/>
</dbReference>
<dbReference type="CDD" id="cd00834">
    <property type="entry name" value="KAS_I_II"/>
    <property type="match status" value="1"/>
</dbReference>
<dbReference type="InterPro" id="IPR018201">
    <property type="entry name" value="Ketoacyl_synth_AS"/>
</dbReference>
<evidence type="ECO:0000256" key="10">
    <source>
        <dbReference type="ARBA" id="ARBA00023160"/>
    </source>
</evidence>
<dbReference type="PIRSF" id="PIRSF000447">
    <property type="entry name" value="KAS_II"/>
    <property type="match status" value="1"/>
</dbReference>
<evidence type="ECO:0000256" key="16">
    <source>
        <dbReference type="RuleBase" id="RU003694"/>
    </source>
</evidence>
<evidence type="ECO:0000313" key="19">
    <source>
        <dbReference type="Proteomes" id="UP001432062"/>
    </source>
</evidence>
<dbReference type="InterPro" id="IPR000794">
    <property type="entry name" value="Beta-ketoacyl_synthase"/>
</dbReference>
<sequence length="425" mass="44065">MSAPSLPRAVTARRRVAITGIGVVSPVGNYPGVLWDNLLEGRSGVGPVTTFDVSNKRVRIAATVDDFAATDWMERRDAIRFDRFCQLAMAASDLALKDAGELSADLSDVAVIIASALGGADTIRATVGNDPDGERIPPTFIPVSMSNVAASVVAQRHDFAGPSYAPSSACASSADAVGQGMRMIRDGYADACVVGGSEACVNPVIMAGFASMRALSRRNDSPEQAARPFDADRDGFVLGEGAAVLILEDMDRALARGATIYAEIAGYGQTNDSHHLTAPRADGSSAARAIRIALRDAGIATTDVDYINAHGTGTILNDRAEMAALRTVFGADLAKTVVASTKSMTGHLLGAGGALEAAIAALAVKTSMIPPSVNLDQVAEDCTGASFVSASTESDVAAVLTNSFAFGGHNSSLVLRRNDPYRTEE</sequence>
<evidence type="ECO:0000256" key="4">
    <source>
        <dbReference type="ARBA" id="ARBA00012356"/>
    </source>
</evidence>
<evidence type="ECO:0000256" key="6">
    <source>
        <dbReference type="ARBA" id="ARBA00022516"/>
    </source>
</evidence>
<dbReference type="PROSITE" id="PS00606">
    <property type="entry name" value="KS3_1"/>
    <property type="match status" value="1"/>
</dbReference>
<keyword evidence="7 15" id="KW-0808">Transferase</keyword>
<evidence type="ECO:0000256" key="9">
    <source>
        <dbReference type="ARBA" id="ARBA00023098"/>
    </source>
</evidence>
<evidence type="ECO:0000256" key="13">
    <source>
        <dbReference type="ARBA" id="ARBA00047318"/>
    </source>
</evidence>
<comment type="pathway">
    <text evidence="1">Lipid metabolism; mycolic acid biosynthesis.</text>
</comment>
<dbReference type="Pfam" id="PF00109">
    <property type="entry name" value="ketoacyl-synt"/>
    <property type="match status" value="1"/>
</dbReference>
<evidence type="ECO:0000256" key="5">
    <source>
        <dbReference type="ARBA" id="ARBA00014657"/>
    </source>
</evidence>